<dbReference type="Pfam" id="PF17248">
    <property type="entry name" value="DUF5317"/>
    <property type="match status" value="1"/>
</dbReference>
<dbReference type="EMBL" id="JABBPN010000009">
    <property type="protein sequence ID" value="NMO96359.1"/>
    <property type="molecule type" value="Genomic_DNA"/>
</dbReference>
<keyword evidence="2" id="KW-0472">Membrane</keyword>
<dbReference type="InterPro" id="IPR035168">
    <property type="entry name" value="DUF5317"/>
</dbReference>
<dbReference type="AlphaFoldDB" id="A0A848M7W4"/>
<feature type="transmembrane region" description="Helical" evidence="2">
    <location>
        <begin position="6"/>
        <end position="23"/>
    </location>
</feature>
<sequence length="207" mass="23192">MVFDGIILGLVVGLIKGGFRHGLQAFSQIRLKGGWIFPILFLIQLFIFRFQESNPDFAALSNYLFVAIYIVGMWFLWMNRQYKGFPIILIGVFLNFLVMAVNGGRMPVSLQAASVLDPYYLDMLKNSTVVTKHYLMDASTRLPFLGDIIPLSSPYPRTQAISLGDIIMNVGIFFYIVHLMTAGKKSSGSSDYSENQTTNLGEPQNLS</sequence>
<evidence type="ECO:0000313" key="4">
    <source>
        <dbReference type="Proteomes" id="UP000565468"/>
    </source>
</evidence>
<organism evidence="3 4">
    <name type="scientific">Paenibacillus lemnae</name>
    <dbReference type="NCBI Taxonomy" id="1330551"/>
    <lineage>
        <taxon>Bacteria</taxon>
        <taxon>Bacillati</taxon>
        <taxon>Bacillota</taxon>
        <taxon>Bacilli</taxon>
        <taxon>Bacillales</taxon>
        <taxon>Paenibacillaceae</taxon>
        <taxon>Paenibacillus</taxon>
    </lineage>
</organism>
<accession>A0A848M7W4</accession>
<evidence type="ECO:0000256" key="1">
    <source>
        <dbReference type="SAM" id="MobiDB-lite"/>
    </source>
</evidence>
<keyword evidence="2" id="KW-1133">Transmembrane helix</keyword>
<feature type="region of interest" description="Disordered" evidence="1">
    <location>
        <begin position="187"/>
        <end position="207"/>
    </location>
</feature>
<protein>
    <submittedName>
        <fullName evidence="3">DUF5317 domain-containing protein</fullName>
    </submittedName>
</protein>
<evidence type="ECO:0000256" key="2">
    <source>
        <dbReference type="SAM" id="Phobius"/>
    </source>
</evidence>
<dbReference type="Proteomes" id="UP000565468">
    <property type="component" value="Unassembled WGS sequence"/>
</dbReference>
<name>A0A848M7W4_PAELE</name>
<feature type="transmembrane region" description="Helical" evidence="2">
    <location>
        <begin position="160"/>
        <end position="180"/>
    </location>
</feature>
<reference evidence="3 4" key="1">
    <citation type="submission" date="2020-04" db="EMBL/GenBank/DDBJ databases">
        <title>Paenibacillus algicola sp. nov., a novel marine bacterium producing alginate lyase.</title>
        <authorList>
            <person name="Huang H."/>
        </authorList>
    </citation>
    <scope>NUCLEOTIDE SEQUENCE [LARGE SCALE GENOMIC DNA]</scope>
    <source>
        <strain evidence="3 4">L7-75</strain>
    </source>
</reference>
<proteinExistence type="predicted"/>
<comment type="caution">
    <text evidence="3">The sequence shown here is derived from an EMBL/GenBank/DDBJ whole genome shotgun (WGS) entry which is preliminary data.</text>
</comment>
<feature type="transmembrane region" description="Helical" evidence="2">
    <location>
        <begin position="57"/>
        <end position="77"/>
    </location>
</feature>
<feature type="transmembrane region" description="Helical" evidence="2">
    <location>
        <begin position="35"/>
        <end position="51"/>
    </location>
</feature>
<keyword evidence="4" id="KW-1185">Reference proteome</keyword>
<feature type="transmembrane region" description="Helical" evidence="2">
    <location>
        <begin position="84"/>
        <end position="101"/>
    </location>
</feature>
<evidence type="ECO:0000313" key="3">
    <source>
        <dbReference type="EMBL" id="NMO96359.1"/>
    </source>
</evidence>
<dbReference type="RefSeq" id="WP_169505244.1">
    <property type="nucleotide sequence ID" value="NZ_JABBPN010000009.1"/>
</dbReference>
<keyword evidence="2" id="KW-0812">Transmembrane</keyword>
<gene>
    <name evidence="3" type="ORF">HII30_11315</name>
</gene>